<dbReference type="EMBL" id="JANLCK010000001">
    <property type="protein sequence ID" value="MCS5724718.1"/>
    <property type="molecule type" value="Genomic_DNA"/>
</dbReference>
<dbReference type="CDD" id="cd00293">
    <property type="entry name" value="USP-like"/>
    <property type="match status" value="2"/>
</dbReference>
<dbReference type="PANTHER" id="PTHR46268">
    <property type="entry name" value="STRESS RESPONSE PROTEIN NHAX"/>
    <property type="match status" value="1"/>
</dbReference>
<evidence type="ECO:0000256" key="1">
    <source>
        <dbReference type="ARBA" id="ARBA00008791"/>
    </source>
</evidence>
<evidence type="ECO:0000313" key="4">
    <source>
        <dbReference type="Proteomes" id="UP001165587"/>
    </source>
</evidence>
<reference evidence="3" key="1">
    <citation type="submission" date="2022-08" db="EMBL/GenBank/DDBJ databases">
        <authorList>
            <person name="Deng Y."/>
            <person name="Han X.-F."/>
            <person name="Zhang Y.-Q."/>
        </authorList>
    </citation>
    <scope>NUCLEOTIDE SEQUENCE</scope>
    <source>
        <strain evidence="3">CPCC 203407</strain>
    </source>
</reference>
<feature type="domain" description="UspA" evidence="2">
    <location>
        <begin position="150"/>
        <end position="282"/>
    </location>
</feature>
<comment type="similarity">
    <text evidence="1">Belongs to the universal stress protein A family.</text>
</comment>
<dbReference type="Proteomes" id="UP001165587">
    <property type="component" value="Unassembled WGS sequence"/>
</dbReference>
<evidence type="ECO:0000259" key="2">
    <source>
        <dbReference type="Pfam" id="PF00582"/>
    </source>
</evidence>
<dbReference type="AlphaFoldDB" id="A0AA42BVP4"/>
<accession>A0AA42BVP4</accession>
<dbReference type="RefSeq" id="WP_259525147.1">
    <property type="nucleotide sequence ID" value="NZ_JANLCK010000001.1"/>
</dbReference>
<evidence type="ECO:0000313" key="3">
    <source>
        <dbReference type="EMBL" id="MCS5724718.1"/>
    </source>
</evidence>
<gene>
    <name evidence="3" type="ORF">N1028_02290</name>
</gene>
<dbReference type="Gene3D" id="3.40.50.12370">
    <property type="match status" value="1"/>
</dbReference>
<feature type="domain" description="UspA" evidence="2">
    <location>
        <begin position="4"/>
        <end position="136"/>
    </location>
</feature>
<dbReference type="InterPro" id="IPR006016">
    <property type="entry name" value="UspA"/>
</dbReference>
<name>A0AA42BVP4_9MICO</name>
<dbReference type="SUPFAM" id="SSF52402">
    <property type="entry name" value="Adenine nucleotide alpha hydrolases-like"/>
    <property type="match status" value="2"/>
</dbReference>
<keyword evidence="4" id="KW-1185">Reference proteome</keyword>
<sequence length="293" mass="30420">MRYIVGYTDTPAGHDALALGVRLARTDGARLDVVLVLANEERPTIVPADPGYEKFLRETAEGWLAGAIDRVPEGVKATSHLVYAESLADGLLEAIDTLGASLVVVGAARGGLLGRFALSTVANALLHAAPVPVALAPSGCRDLAETPVSRITCAVGTRAGADALLATGIRAARAGGVPLRLLSLVALDEPTGADRPEALARAREHAEEVLAHAVDELPRDLAVTSEVATGRAIDDAITAIAWDPAEIVFVGSSRLAQPRRLFLGSTAAKMLRELPVPLVVVPRDAPTQIGDPS</sequence>
<dbReference type="Pfam" id="PF00582">
    <property type="entry name" value="Usp"/>
    <property type="match status" value="2"/>
</dbReference>
<protein>
    <submittedName>
        <fullName evidence="3">Universal stress protein</fullName>
    </submittedName>
</protein>
<comment type="caution">
    <text evidence="3">The sequence shown here is derived from an EMBL/GenBank/DDBJ whole genome shotgun (WGS) entry which is preliminary data.</text>
</comment>
<proteinExistence type="inferred from homology"/>
<organism evidence="3 4">
    <name type="scientific">Herbiconiux oxytropis</name>
    <dbReference type="NCBI Taxonomy" id="2970915"/>
    <lineage>
        <taxon>Bacteria</taxon>
        <taxon>Bacillati</taxon>
        <taxon>Actinomycetota</taxon>
        <taxon>Actinomycetes</taxon>
        <taxon>Micrococcales</taxon>
        <taxon>Microbacteriaceae</taxon>
        <taxon>Herbiconiux</taxon>
    </lineage>
</organism>
<dbReference type="PANTHER" id="PTHR46268:SF6">
    <property type="entry name" value="UNIVERSAL STRESS PROTEIN UP12"/>
    <property type="match status" value="1"/>
</dbReference>